<accession>A0A1E3Q433</accession>
<dbReference type="InterPro" id="IPR001849">
    <property type="entry name" value="PH_domain"/>
</dbReference>
<reference evidence="7 8" key="1">
    <citation type="journal article" date="2016" name="Proc. Natl. Acad. Sci. U.S.A.">
        <title>Comparative genomics of biotechnologically important yeasts.</title>
        <authorList>
            <person name="Riley R."/>
            <person name="Haridas S."/>
            <person name="Wolfe K.H."/>
            <person name="Lopes M.R."/>
            <person name="Hittinger C.T."/>
            <person name="Goeker M."/>
            <person name="Salamov A.A."/>
            <person name="Wisecaver J.H."/>
            <person name="Long T.M."/>
            <person name="Calvey C.H."/>
            <person name="Aerts A.L."/>
            <person name="Barry K.W."/>
            <person name="Choi C."/>
            <person name="Clum A."/>
            <person name="Coughlan A.Y."/>
            <person name="Deshpande S."/>
            <person name="Douglass A.P."/>
            <person name="Hanson S.J."/>
            <person name="Klenk H.-P."/>
            <person name="LaButti K.M."/>
            <person name="Lapidus A."/>
            <person name="Lindquist E.A."/>
            <person name="Lipzen A.M."/>
            <person name="Meier-Kolthoff J.P."/>
            <person name="Ohm R.A."/>
            <person name="Otillar R.P."/>
            <person name="Pangilinan J.L."/>
            <person name="Peng Y."/>
            <person name="Rokas A."/>
            <person name="Rosa C.A."/>
            <person name="Scheuner C."/>
            <person name="Sibirny A.A."/>
            <person name="Slot J.C."/>
            <person name="Stielow J.B."/>
            <person name="Sun H."/>
            <person name="Kurtzman C.P."/>
            <person name="Blackwell M."/>
            <person name="Grigoriev I.V."/>
            <person name="Jeffries T.W."/>
        </authorList>
    </citation>
    <scope>NUCLEOTIDE SEQUENCE [LARGE SCALE GENOMIC DNA]</scope>
    <source>
        <strain evidence="7 8">NRRL Y-11557</strain>
    </source>
</reference>
<dbReference type="PANTHER" id="PTHR46572">
    <property type="entry name" value="RHO1 GDP-GTP EXCHANGE PROTEIN 1-RELATED"/>
    <property type="match status" value="1"/>
</dbReference>
<feature type="compositionally biased region" description="Polar residues" evidence="3">
    <location>
        <begin position="113"/>
        <end position="153"/>
    </location>
</feature>
<feature type="domain" description="PH" evidence="4">
    <location>
        <begin position="691"/>
        <end position="814"/>
    </location>
</feature>
<dbReference type="SUPFAM" id="SSF48065">
    <property type="entry name" value="DBL homology domain (DH-domain)"/>
    <property type="match status" value="1"/>
</dbReference>
<dbReference type="PROSITE" id="PS50219">
    <property type="entry name" value="CNH"/>
    <property type="match status" value="1"/>
</dbReference>
<feature type="region of interest" description="Disordered" evidence="3">
    <location>
        <begin position="754"/>
        <end position="780"/>
    </location>
</feature>
<evidence type="ECO:0000256" key="3">
    <source>
        <dbReference type="SAM" id="MobiDB-lite"/>
    </source>
</evidence>
<evidence type="ECO:0000256" key="1">
    <source>
        <dbReference type="ARBA" id="ARBA00022553"/>
    </source>
</evidence>
<dbReference type="Proteomes" id="UP000094385">
    <property type="component" value="Unassembled WGS sequence"/>
</dbReference>
<dbReference type="PROSITE" id="PS50010">
    <property type="entry name" value="DH_2"/>
    <property type="match status" value="1"/>
</dbReference>
<dbReference type="SMART" id="SM00036">
    <property type="entry name" value="CNH"/>
    <property type="match status" value="1"/>
</dbReference>
<feature type="compositionally biased region" description="Polar residues" evidence="3">
    <location>
        <begin position="80"/>
        <end position="94"/>
    </location>
</feature>
<dbReference type="InterPro" id="IPR052233">
    <property type="entry name" value="Rho-type_GEFs"/>
</dbReference>
<dbReference type="STRING" id="675824.A0A1E3Q433"/>
<dbReference type="EMBL" id="KV454296">
    <property type="protein sequence ID" value="ODQ71912.1"/>
    <property type="molecule type" value="Genomic_DNA"/>
</dbReference>
<sequence>MVELSDSSRSAVSPLPGQPDSEYFPFPTRPSVRAPQAQLPPVPVSSTSTPHLLPALPAHQQLGVSSGKSSQTNLHHNYTHQQQATVQHQITKQQARLALQPRQSAQHLHHPHSSTNLAATSQANGTSPSQKRSSANESLKSAAVPTTPTNGANRSKDRERTASGSLNGRPAPPTHVPSLPVSSYSFSHPHAPSHSTIVMASRGKPLVYPALLSAVAEAFVERLQAGDRVKDGLAYKNAFSGAEAVDLLMYILQTPDRTLALLLGRALDAMKLFHDVTYVHKLRDHQDEVYQLRDAPEIDNHLASAAISELEYDEDEYYDEEDTEEDSERRPSTATSIPPSSPATPASITTDASKQAKTLTAGINGIFMLMTECYSPTCTRSQVCYAVHCPKRLEQQFRVKELHPTASSASTAVASTASEIAKFSSTTGALRRQNSTGSLNTEENEKENKLWIYSVPKEIADAVDEHEKMRQEVICEVIYTERDFVKDLEYIRDFWIIPLRKSNIIPEHRREKFIRTVFSNIMEVHAVNSRLAEALTKRQLQAHVVKQIGDIMLEHVPRFAPFIKYGANQLYGKHEFEREKSTNLLFSKFVDDTERMKESRKLELNGYLTKPTTRLAKYPLLLEQVLKYTPVDSPDKEDVAKVITLIKGFLTKLNIETGKANNRIDLMQLSRSLIFPPGEYVDLKLTEEGRQILFQGSLKKRLQDQQADVTVYLLDHCLLFVRKKVVNRREQCKVFRKPIPLELLVVSQSEEGAKRPSSSLIPTTRSAPSRSEGANNKHPITFTHLGRRGYELTLYAPTYVSRKKWVESISAQQRVLRERAGIYVKTILCTGFFDSSNRVNCAVPFDGGRKMLYGTDNGVYVSDTRPARGLSRIQRPQRVVPVSNITQLEVLEEYSMLLALSDKTLLYWPLDTFDTDGGSNTSVGNGASSASVVAAARRPKKVATHINFFKSGISLGRVLVCTVKTNAMTTTVRALEPEEPHSRGKKQTAFRRLLQGQSEGLKVFKDFYVPSEAISLSFLKSKVCVGCAKGFEIVSLETLDTQSLLDPADTSLDFVMHKEGLKPIAIYRIESDFLLNYSDFSFYVNRNGWRSRPDWMIYWEGLPQSFVFCFPYVIAFEPSFVEIRHVGSGALVHIITGENIRFLHESTKEILYVYEDDNGVDVVAWLNFWESALGKPASGPPENGLTDGQGVQRLDD</sequence>
<dbReference type="InterPro" id="IPR000591">
    <property type="entry name" value="DEP_dom"/>
</dbReference>
<evidence type="ECO:0008006" key="9">
    <source>
        <dbReference type="Google" id="ProtNLM"/>
    </source>
</evidence>
<dbReference type="CDD" id="cd00160">
    <property type="entry name" value="RhoGEF"/>
    <property type="match status" value="1"/>
</dbReference>
<dbReference type="Gene3D" id="2.30.29.30">
    <property type="entry name" value="Pleckstrin-homology domain (PH domain)/Phosphotyrosine-binding domain (PTB)"/>
    <property type="match status" value="1"/>
</dbReference>
<feature type="region of interest" description="Disordered" evidence="3">
    <location>
        <begin position="1"/>
        <end position="52"/>
    </location>
</feature>
<dbReference type="SUPFAM" id="SSF46785">
    <property type="entry name" value="Winged helix' DNA-binding domain"/>
    <property type="match status" value="1"/>
</dbReference>
<dbReference type="InterPro" id="IPR036388">
    <property type="entry name" value="WH-like_DNA-bd_sf"/>
</dbReference>
<dbReference type="GO" id="GO:0035556">
    <property type="term" value="P:intracellular signal transduction"/>
    <property type="evidence" value="ECO:0007669"/>
    <property type="project" value="InterPro"/>
</dbReference>
<dbReference type="SMART" id="SM00049">
    <property type="entry name" value="DEP"/>
    <property type="match status" value="1"/>
</dbReference>
<dbReference type="Gene3D" id="1.10.10.10">
    <property type="entry name" value="Winged helix-like DNA-binding domain superfamily/Winged helix DNA-binding domain"/>
    <property type="match status" value="1"/>
</dbReference>
<evidence type="ECO:0000259" key="6">
    <source>
        <dbReference type="PROSITE" id="PS50219"/>
    </source>
</evidence>
<organism evidence="7 8">
    <name type="scientific">Lipomyces starkeyi NRRL Y-11557</name>
    <dbReference type="NCBI Taxonomy" id="675824"/>
    <lineage>
        <taxon>Eukaryota</taxon>
        <taxon>Fungi</taxon>
        <taxon>Dikarya</taxon>
        <taxon>Ascomycota</taxon>
        <taxon>Saccharomycotina</taxon>
        <taxon>Lipomycetes</taxon>
        <taxon>Lipomycetales</taxon>
        <taxon>Lipomycetaceae</taxon>
        <taxon>Lipomyces</taxon>
    </lineage>
</organism>
<dbReference type="GO" id="GO:0005085">
    <property type="term" value="F:guanyl-nucleotide exchange factor activity"/>
    <property type="evidence" value="ECO:0007669"/>
    <property type="project" value="UniProtKB-KW"/>
</dbReference>
<dbReference type="InterPro" id="IPR041675">
    <property type="entry name" value="PH_5"/>
</dbReference>
<dbReference type="SMART" id="SM00325">
    <property type="entry name" value="RhoGEF"/>
    <property type="match status" value="1"/>
</dbReference>
<dbReference type="Pfam" id="PF00621">
    <property type="entry name" value="RhoGEF"/>
    <property type="match status" value="1"/>
</dbReference>
<feature type="compositionally biased region" description="Polar residues" evidence="3">
    <location>
        <begin position="1"/>
        <end position="11"/>
    </location>
</feature>
<evidence type="ECO:0000313" key="7">
    <source>
        <dbReference type="EMBL" id="ODQ71912.1"/>
    </source>
</evidence>
<protein>
    <recommendedName>
        <fullName evidence="9">CNH domain-containing protein</fullName>
    </recommendedName>
</protein>
<dbReference type="PANTHER" id="PTHR46572:SF2">
    <property type="entry name" value="RHO1 GDP-GTP EXCHANGE PROTEIN 1-RELATED"/>
    <property type="match status" value="1"/>
</dbReference>
<feature type="compositionally biased region" description="Low complexity" evidence="3">
    <location>
        <begin position="332"/>
        <end position="350"/>
    </location>
</feature>
<dbReference type="Pfam" id="PF15405">
    <property type="entry name" value="PH_5"/>
    <property type="match status" value="1"/>
</dbReference>
<gene>
    <name evidence="7" type="ORF">LIPSTDRAFT_4280</name>
</gene>
<dbReference type="PROSITE" id="PS50003">
    <property type="entry name" value="PH_DOMAIN"/>
    <property type="match status" value="1"/>
</dbReference>
<feature type="region of interest" description="Disordered" evidence="3">
    <location>
        <begin position="80"/>
        <end position="193"/>
    </location>
</feature>
<dbReference type="InterPro" id="IPR036390">
    <property type="entry name" value="WH_DNA-bd_sf"/>
</dbReference>
<evidence type="ECO:0000313" key="8">
    <source>
        <dbReference type="Proteomes" id="UP000094385"/>
    </source>
</evidence>
<feature type="compositionally biased region" description="Acidic residues" evidence="3">
    <location>
        <begin position="313"/>
        <end position="326"/>
    </location>
</feature>
<feature type="region of interest" description="Disordered" evidence="3">
    <location>
        <begin position="1176"/>
        <end position="1196"/>
    </location>
</feature>
<feature type="domain" description="DH" evidence="5">
    <location>
        <begin position="469"/>
        <end position="656"/>
    </location>
</feature>
<dbReference type="SUPFAM" id="SSF50729">
    <property type="entry name" value="PH domain-like"/>
    <property type="match status" value="1"/>
</dbReference>
<keyword evidence="1" id="KW-0597">Phosphoprotein</keyword>
<dbReference type="Pfam" id="PF00780">
    <property type="entry name" value="CNH"/>
    <property type="match status" value="1"/>
</dbReference>
<dbReference type="Gene3D" id="1.20.900.10">
    <property type="entry name" value="Dbl homology (DH) domain"/>
    <property type="match status" value="1"/>
</dbReference>
<keyword evidence="2" id="KW-0344">Guanine-nucleotide releasing factor</keyword>
<feature type="compositionally biased region" description="Polar residues" evidence="3">
    <location>
        <begin position="754"/>
        <end position="774"/>
    </location>
</feature>
<proteinExistence type="predicted"/>
<evidence type="ECO:0000259" key="4">
    <source>
        <dbReference type="PROSITE" id="PS50003"/>
    </source>
</evidence>
<dbReference type="InterPro" id="IPR035899">
    <property type="entry name" value="DBL_dom_sf"/>
</dbReference>
<evidence type="ECO:0000259" key="5">
    <source>
        <dbReference type="PROSITE" id="PS50010"/>
    </source>
</evidence>
<dbReference type="SMART" id="SM00233">
    <property type="entry name" value="PH"/>
    <property type="match status" value="1"/>
</dbReference>
<dbReference type="InterPro" id="IPR001180">
    <property type="entry name" value="CNH_dom"/>
</dbReference>
<dbReference type="AlphaFoldDB" id="A0A1E3Q433"/>
<feature type="region of interest" description="Disordered" evidence="3">
    <location>
        <begin position="313"/>
        <end position="352"/>
    </location>
</feature>
<dbReference type="InterPro" id="IPR011993">
    <property type="entry name" value="PH-like_dom_sf"/>
</dbReference>
<evidence type="ECO:0000256" key="2">
    <source>
        <dbReference type="ARBA" id="ARBA00022658"/>
    </source>
</evidence>
<dbReference type="Pfam" id="PF00610">
    <property type="entry name" value="DEP"/>
    <property type="match status" value="1"/>
</dbReference>
<dbReference type="InterPro" id="IPR000219">
    <property type="entry name" value="DH_dom"/>
</dbReference>
<feature type="domain" description="CNH" evidence="6">
    <location>
        <begin position="836"/>
        <end position="1150"/>
    </location>
</feature>
<dbReference type="OrthoDB" id="2272012at2759"/>
<name>A0A1E3Q433_LIPST</name>
<keyword evidence="8" id="KW-1185">Reference proteome</keyword>